<evidence type="ECO:0000259" key="8">
    <source>
        <dbReference type="SMART" id="SM00827"/>
    </source>
</evidence>
<dbReference type="Pfam" id="PF00698">
    <property type="entry name" value="Acyl_transf_1"/>
    <property type="match status" value="1"/>
</dbReference>
<sequence>MLKTALLFPGQGSQRPGMLAGLPDHRAVHDAREEAAAILGRDWRSLDDADALSRTDGAQLALTIAGVAAGRALLAEGAPIDVVAGHSVGAFPAAVVAGALSFQDAIELVRLRGGLMAKSHPQGYGMTAILGLREAAVARLVDEARAAGELYVSNRNAERQIVVSGADAALARVAELALERGARKAERLAVATPSHSPLVAPVADRLRAAIAQVALSAPAIAVVSARTARRLRAADAIGEDLASNVAEPVRWRDAAQLLGELGVRTALEAPPGSTLRDLTAEAIEAAEVVSLDGADISALARLAAVRSAD</sequence>
<keyword evidence="10" id="KW-1185">Reference proteome</keyword>
<dbReference type="Proteomes" id="UP000825701">
    <property type="component" value="Chromosome"/>
</dbReference>
<accession>A0A9E6R956</accession>
<feature type="active site" evidence="7">
    <location>
        <position position="87"/>
    </location>
</feature>
<dbReference type="PIRSF" id="PIRSF000446">
    <property type="entry name" value="Mct"/>
    <property type="match status" value="1"/>
</dbReference>
<protein>
    <recommendedName>
        <fullName evidence="2 6">Malonyl CoA-acyl carrier protein transacylase</fullName>
        <ecNumber evidence="1 6">2.3.1.39</ecNumber>
    </recommendedName>
</protein>
<dbReference type="InterPro" id="IPR016035">
    <property type="entry name" value="Acyl_Trfase/lysoPLipase"/>
</dbReference>
<dbReference type="InterPro" id="IPR050858">
    <property type="entry name" value="Mal-CoA-ACP_Trans/PKS_FabD"/>
</dbReference>
<dbReference type="RefSeq" id="WP_261401907.1">
    <property type="nucleotide sequence ID" value="NZ_CP081869.1"/>
</dbReference>
<feature type="domain" description="Malonyl-CoA:ACP transacylase (MAT)" evidence="8">
    <location>
        <begin position="7"/>
        <end position="302"/>
    </location>
</feature>
<dbReference type="InterPro" id="IPR016036">
    <property type="entry name" value="Malonyl_transacylase_ACP-bd"/>
</dbReference>
<comment type="similarity">
    <text evidence="6">Belongs to the fabD family.</text>
</comment>
<dbReference type="GO" id="GO:0006633">
    <property type="term" value="P:fatty acid biosynthetic process"/>
    <property type="evidence" value="ECO:0007669"/>
    <property type="project" value="TreeGrafter"/>
</dbReference>
<keyword evidence="3 6" id="KW-0808">Transferase</keyword>
<dbReference type="GO" id="GO:0004314">
    <property type="term" value="F:[acyl-carrier-protein] S-malonyltransferase activity"/>
    <property type="evidence" value="ECO:0007669"/>
    <property type="project" value="UniProtKB-EC"/>
</dbReference>
<dbReference type="Gene3D" id="3.30.70.250">
    <property type="entry name" value="Malonyl-CoA ACP transacylase, ACP-binding"/>
    <property type="match status" value="1"/>
</dbReference>
<dbReference type="InterPro" id="IPR024925">
    <property type="entry name" value="Malonyl_CoA-ACP_transAc"/>
</dbReference>
<evidence type="ECO:0000313" key="10">
    <source>
        <dbReference type="Proteomes" id="UP000825701"/>
    </source>
</evidence>
<dbReference type="EMBL" id="CP081869">
    <property type="protein sequence ID" value="QZN98917.1"/>
    <property type="molecule type" value="Genomic_DNA"/>
</dbReference>
<evidence type="ECO:0000256" key="6">
    <source>
        <dbReference type="PIRNR" id="PIRNR000446"/>
    </source>
</evidence>
<evidence type="ECO:0000256" key="3">
    <source>
        <dbReference type="ARBA" id="ARBA00022679"/>
    </source>
</evidence>
<feature type="active site" evidence="7">
    <location>
        <position position="195"/>
    </location>
</feature>
<dbReference type="AlphaFoldDB" id="A0A9E6R956"/>
<evidence type="ECO:0000313" key="9">
    <source>
        <dbReference type="EMBL" id="QZN98917.1"/>
    </source>
</evidence>
<dbReference type="Gene3D" id="3.40.366.10">
    <property type="entry name" value="Malonyl-Coenzyme A Acyl Carrier Protein, domain 2"/>
    <property type="match status" value="1"/>
</dbReference>
<gene>
    <name evidence="9" type="ORF">K6K41_18680</name>
</gene>
<keyword evidence="4 6" id="KW-0012">Acyltransferase</keyword>
<evidence type="ECO:0000256" key="5">
    <source>
        <dbReference type="ARBA" id="ARBA00048462"/>
    </source>
</evidence>
<proteinExistence type="inferred from homology"/>
<dbReference type="PANTHER" id="PTHR42681">
    <property type="entry name" value="MALONYL-COA-ACYL CARRIER PROTEIN TRANSACYLASE, MITOCHONDRIAL"/>
    <property type="match status" value="1"/>
</dbReference>
<dbReference type="GO" id="GO:0005829">
    <property type="term" value="C:cytosol"/>
    <property type="evidence" value="ECO:0007669"/>
    <property type="project" value="TreeGrafter"/>
</dbReference>
<reference evidence="9" key="1">
    <citation type="submission" date="2021-08" db="EMBL/GenBank/DDBJ databases">
        <authorList>
            <person name="Zhang H."/>
            <person name="Xu M."/>
            <person name="Yu Z."/>
            <person name="Yang L."/>
            <person name="Cai Y."/>
        </authorList>
    </citation>
    <scope>NUCLEOTIDE SEQUENCE</scope>
    <source>
        <strain evidence="9">CHL1</strain>
    </source>
</reference>
<evidence type="ECO:0000256" key="7">
    <source>
        <dbReference type="PIRSR" id="PIRSR000446-1"/>
    </source>
</evidence>
<dbReference type="SUPFAM" id="SSF52151">
    <property type="entry name" value="FabD/lysophospholipase-like"/>
    <property type="match status" value="1"/>
</dbReference>
<dbReference type="SUPFAM" id="SSF55048">
    <property type="entry name" value="Probable ACP-binding domain of malonyl-CoA ACP transacylase"/>
    <property type="match status" value="1"/>
</dbReference>
<evidence type="ECO:0000256" key="2">
    <source>
        <dbReference type="ARBA" id="ARBA00018953"/>
    </source>
</evidence>
<dbReference type="PANTHER" id="PTHR42681:SF1">
    <property type="entry name" value="MALONYL-COA-ACYL CARRIER PROTEIN TRANSACYLASE, MITOCHONDRIAL"/>
    <property type="match status" value="1"/>
</dbReference>
<dbReference type="KEGG" id="cmet:K6K41_18680"/>
<comment type="catalytic activity">
    <reaction evidence="5 6">
        <text>holo-[ACP] + malonyl-CoA = malonyl-[ACP] + CoA</text>
        <dbReference type="Rhea" id="RHEA:41792"/>
        <dbReference type="Rhea" id="RHEA-COMP:9623"/>
        <dbReference type="Rhea" id="RHEA-COMP:9685"/>
        <dbReference type="ChEBI" id="CHEBI:57287"/>
        <dbReference type="ChEBI" id="CHEBI:57384"/>
        <dbReference type="ChEBI" id="CHEBI:64479"/>
        <dbReference type="ChEBI" id="CHEBI:78449"/>
        <dbReference type="EC" id="2.3.1.39"/>
    </reaction>
</comment>
<dbReference type="InterPro" id="IPR014043">
    <property type="entry name" value="Acyl_transferase_dom"/>
</dbReference>
<evidence type="ECO:0000256" key="1">
    <source>
        <dbReference type="ARBA" id="ARBA00013258"/>
    </source>
</evidence>
<dbReference type="InterPro" id="IPR001227">
    <property type="entry name" value="Ac_transferase_dom_sf"/>
</dbReference>
<dbReference type="SMART" id="SM00827">
    <property type="entry name" value="PKS_AT"/>
    <property type="match status" value="1"/>
</dbReference>
<organism evidence="9 10">
    <name type="scientific">Chenggangzhangella methanolivorans</name>
    <dbReference type="NCBI Taxonomy" id="1437009"/>
    <lineage>
        <taxon>Bacteria</taxon>
        <taxon>Pseudomonadati</taxon>
        <taxon>Pseudomonadota</taxon>
        <taxon>Alphaproteobacteria</taxon>
        <taxon>Hyphomicrobiales</taxon>
        <taxon>Methylopilaceae</taxon>
        <taxon>Chenggangzhangella</taxon>
    </lineage>
</organism>
<dbReference type="EC" id="2.3.1.39" evidence="1 6"/>
<evidence type="ECO:0000256" key="4">
    <source>
        <dbReference type="ARBA" id="ARBA00023315"/>
    </source>
</evidence>
<name>A0A9E6R956_9HYPH</name>